<dbReference type="GO" id="GO:0003824">
    <property type="term" value="F:catalytic activity"/>
    <property type="evidence" value="ECO:0007669"/>
    <property type="project" value="InterPro"/>
</dbReference>
<dbReference type="GO" id="GO:0030151">
    <property type="term" value="F:molybdenum ion binding"/>
    <property type="evidence" value="ECO:0007669"/>
    <property type="project" value="InterPro"/>
</dbReference>
<sequence length="260" mass="29480">MAQLSKILLFPIKSLDAIAVDQVGIASGGSLQGDREFALCDQTGKYINAKRYPQIHHIRANYDLAKRLVILQTPKHPQSITFHLDRDRPSLREWFSDFFEQPVTIQQNIANGFPDDPDAWGATLISVASLETVASWYPERSLNLAQMRQRFRTNLEIDGVPPFWEDTLFAEAGQLVPFQIGEVQFLGSNPCQRCPVPTRDPITGIVYPSFSKIFSQHRESTLPNNVERSRFNHFYRLAVNTRIPITEAGKILKLGDTLNI</sequence>
<dbReference type="PROSITE" id="PS51340">
    <property type="entry name" value="MOSC"/>
    <property type="match status" value="1"/>
</dbReference>
<dbReference type="Pfam" id="PF03476">
    <property type="entry name" value="MOSC_N"/>
    <property type="match status" value="1"/>
</dbReference>
<dbReference type="AlphaFoldDB" id="A0A926UTD4"/>
<dbReference type="Pfam" id="PF03473">
    <property type="entry name" value="MOSC"/>
    <property type="match status" value="1"/>
</dbReference>
<reference evidence="2" key="2">
    <citation type="submission" date="2020-08" db="EMBL/GenBank/DDBJ databases">
        <authorList>
            <person name="Chen M."/>
            <person name="Teng W."/>
            <person name="Zhao L."/>
            <person name="Hu C."/>
            <person name="Zhou Y."/>
            <person name="Han B."/>
            <person name="Song L."/>
            <person name="Shu W."/>
        </authorList>
    </citation>
    <scope>NUCLEOTIDE SEQUENCE</scope>
    <source>
        <strain evidence="2">FACHB-1277</strain>
    </source>
</reference>
<dbReference type="Proteomes" id="UP000631421">
    <property type="component" value="Unassembled WGS sequence"/>
</dbReference>
<dbReference type="EMBL" id="JACJPY010000037">
    <property type="protein sequence ID" value="MBD2150941.1"/>
    <property type="molecule type" value="Genomic_DNA"/>
</dbReference>
<feature type="domain" description="MOSC" evidence="1">
    <location>
        <begin position="88"/>
        <end position="260"/>
    </location>
</feature>
<dbReference type="GO" id="GO:0030170">
    <property type="term" value="F:pyridoxal phosphate binding"/>
    <property type="evidence" value="ECO:0007669"/>
    <property type="project" value="InterPro"/>
</dbReference>
<name>A0A926UTD4_9CYAN</name>
<dbReference type="SUPFAM" id="SSF141673">
    <property type="entry name" value="MOSC N-terminal domain-like"/>
    <property type="match status" value="1"/>
</dbReference>
<dbReference type="InterPro" id="IPR005303">
    <property type="entry name" value="MOCOS_middle"/>
</dbReference>
<reference evidence="2" key="1">
    <citation type="journal article" date="2015" name="ISME J.">
        <title>Draft Genome Sequence of Streptomyces incarnatus NRRL8089, which Produces the Nucleoside Antibiotic Sinefungin.</title>
        <authorList>
            <person name="Oshima K."/>
            <person name="Hattori M."/>
            <person name="Shimizu H."/>
            <person name="Fukuda K."/>
            <person name="Nemoto M."/>
            <person name="Inagaki K."/>
            <person name="Tamura T."/>
        </authorList>
    </citation>
    <scope>NUCLEOTIDE SEQUENCE</scope>
    <source>
        <strain evidence="2">FACHB-1277</strain>
    </source>
</reference>
<accession>A0A926UTD4</accession>
<evidence type="ECO:0000313" key="3">
    <source>
        <dbReference type="Proteomes" id="UP000631421"/>
    </source>
</evidence>
<keyword evidence="3" id="KW-1185">Reference proteome</keyword>
<dbReference type="RefSeq" id="WP_190351304.1">
    <property type="nucleotide sequence ID" value="NZ_JACJPY010000037.1"/>
</dbReference>
<organism evidence="2 3">
    <name type="scientific">Pseudanabaena cinerea FACHB-1277</name>
    <dbReference type="NCBI Taxonomy" id="2949581"/>
    <lineage>
        <taxon>Bacteria</taxon>
        <taxon>Bacillati</taxon>
        <taxon>Cyanobacteriota</taxon>
        <taxon>Cyanophyceae</taxon>
        <taxon>Pseudanabaenales</taxon>
        <taxon>Pseudanabaenaceae</taxon>
        <taxon>Pseudanabaena</taxon>
        <taxon>Pseudanabaena cinerea</taxon>
    </lineage>
</organism>
<evidence type="ECO:0000259" key="1">
    <source>
        <dbReference type="PROSITE" id="PS51340"/>
    </source>
</evidence>
<dbReference type="InterPro" id="IPR005302">
    <property type="entry name" value="MoCF_Sase_C"/>
</dbReference>
<evidence type="ECO:0000313" key="2">
    <source>
        <dbReference type="EMBL" id="MBD2150941.1"/>
    </source>
</evidence>
<gene>
    <name evidence="2" type="ORF">H6F44_12545</name>
</gene>
<comment type="caution">
    <text evidence="2">The sequence shown here is derived from an EMBL/GenBank/DDBJ whole genome shotgun (WGS) entry which is preliminary data.</text>
</comment>
<protein>
    <submittedName>
        <fullName evidence="2">MOSC N-terminal beta barrel domain-containing protein</fullName>
    </submittedName>
</protein>
<proteinExistence type="predicted"/>